<dbReference type="Pfam" id="PF02493">
    <property type="entry name" value="MORN"/>
    <property type="match status" value="2"/>
</dbReference>
<evidence type="ECO:0000256" key="1">
    <source>
        <dbReference type="ARBA" id="ARBA00004218"/>
    </source>
</evidence>
<dbReference type="InterPro" id="IPR003409">
    <property type="entry name" value="MORN"/>
</dbReference>
<gene>
    <name evidence="6" type="ORF">ACAOBT_LOCUS17797</name>
</gene>
<organism evidence="6 7">
    <name type="scientific">Acanthoscelides obtectus</name>
    <name type="common">Bean weevil</name>
    <name type="synonym">Bruchus obtectus</name>
    <dbReference type="NCBI Taxonomy" id="200917"/>
    <lineage>
        <taxon>Eukaryota</taxon>
        <taxon>Metazoa</taxon>
        <taxon>Ecdysozoa</taxon>
        <taxon>Arthropoda</taxon>
        <taxon>Hexapoda</taxon>
        <taxon>Insecta</taxon>
        <taxon>Pterygota</taxon>
        <taxon>Neoptera</taxon>
        <taxon>Endopterygota</taxon>
        <taxon>Coleoptera</taxon>
        <taxon>Polyphaga</taxon>
        <taxon>Cucujiformia</taxon>
        <taxon>Chrysomeloidea</taxon>
        <taxon>Chrysomelidae</taxon>
        <taxon>Bruchinae</taxon>
        <taxon>Bruchini</taxon>
        <taxon>Acanthoscelides</taxon>
    </lineage>
</organism>
<accession>A0A9P0PKC6</accession>
<dbReference type="PANTHER" id="PTHR46511:SF1">
    <property type="entry name" value="MORN REPEAT-CONTAINING PROTEIN 3"/>
    <property type="match status" value="1"/>
</dbReference>
<dbReference type="AlphaFoldDB" id="A0A9P0PKC6"/>
<keyword evidence="7" id="KW-1185">Reference proteome</keyword>
<dbReference type="Gene3D" id="2.20.110.10">
    <property type="entry name" value="Histone H3 K4-specific methyltransferase SET7/9 N-terminal domain"/>
    <property type="match status" value="1"/>
</dbReference>
<dbReference type="Proteomes" id="UP001152888">
    <property type="component" value="Unassembled WGS sequence"/>
</dbReference>
<protein>
    <recommendedName>
        <fullName evidence="4">MORN repeat-containing protein 3</fullName>
    </recommendedName>
</protein>
<dbReference type="SUPFAM" id="SSF82185">
    <property type="entry name" value="Histone H3 K4-specific methyltransferase SET7/9 N-terminal domain"/>
    <property type="match status" value="1"/>
</dbReference>
<dbReference type="InterPro" id="IPR052472">
    <property type="entry name" value="MORN3"/>
</dbReference>
<dbReference type="OrthoDB" id="270720at2759"/>
<dbReference type="EMBL" id="CAKOFQ010007018">
    <property type="protein sequence ID" value="CAH1987341.1"/>
    <property type="molecule type" value="Genomic_DNA"/>
</dbReference>
<evidence type="ECO:0000256" key="4">
    <source>
        <dbReference type="ARBA" id="ARBA00039854"/>
    </source>
</evidence>
<comment type="function">
    <text evidence="5">Assembles a suppression complex (suppresome) by tethering SIRT1 and MDM2 to regulate composite modifications of p53/TP53. Confers both deacetylation-mediated functional inactivation, by SIRT1, and ubiquitination-dependent degradation, by MDM2, of p53/TP53, promoting a proliferative and cell survival behaviors. May play a role in the regulation of spermatogenesis.</text>
</comment>
<reference evidence="6" key="1">
    <citation type="submission" date="2022-03" db="EMBL/GenBank/DDBJ databases">
        <authorList>
            <person name="Sayadi A."/>
        </authorList>
    </citation>
    <scope>NUCLEOTIDE SEQUENCE</scope>
</reference>
<sequence length="158" mass="18254">MPFLKKHSTQLSRSRRLENTTKKNGLRHKIFSVNGDTYVGEWQNDQRTGMLIYVNGNRYEGNFLNDLKHGKGRFFFLSVGQLQDGVWSDDTCIFSQLYNLPYRQTAKRPTVFPLPKLCLVNPDAVCQEQEFKALQGTSECYQDTEVMSFLSFKMGSSF</sequence>
<dbReference type="PANTHER" id="PTHR46511">
    <property type="entry name" value="MORN REPEAT-CONTAINING PROTEIN 3"/>
    <property type="match status" value="1"/>
</dbReference>
<keyword evidence="2" id="KW-0677">Repeat</keyword>
<evidence type="ECO:0000256" key="2">
    <source>
        <dbReference type="ARBA" id="ARBA00022737"/>
    </source>
</evidence>
<evidence type="ECO:0000313" key="7">
    <source>
        <dbReference type="Proteomes" id="UP001152888"/>
    </source>
</evidence>
<dbReference type="GO" id="GO:0001669">
    <property type="term" value="C:acrosomal vesicle"/>
    <property type="evidence" value="ECO:0007669"/>
    <property type="project" value="UniProtKB-SubCell"/>
</dbReference>
<proteinExistence type="predicted"/>
<comment type="subcellular location">
    <subcellularLocation>
        <location evidence="1">Cytoplasmic vesicle</location>
        <location evidence="1">Secretory vesicle</location>
        <location evidence="1">Acrosome</location>
    </subcellularLocation>
</comment>
<comment type="caution">
    <text evidence="6">The sequence shown here is derived from an EMBL/GenBank/DDBJ whole genome shotgun (WGS) entry which is preliminary data.</text>
</comment>
<evidence type="ECO:0000313" key="6">
    <source>
        <dbReference type="EMBL" id="CAH1987341.1"/>
    </source>
</evidence>
<dbReference type="SMART" id="SM00698">
    <property type="entry name" value="MORN"/>
    <property type="match status" value="2"/>
</dbReference>
<name>A0A9P0PKC6_ACAOB</name>
<evidence type="ECO:0000256" key="5">
    <source>
        <dbReference type="ARBA" id="ARBA00045851"/>
    </source>
</evidence>
<evidence type="ECO:0000256" key="3">
    <source>
        <dbReference type="ARBA" id="ARBA00023329"/>
    </source>
</evidence>
<keyword evidence="3" id="KW-0968">Cytoplasmic vesicle</keyword>